<keyword evidence="1" id="KW-0472">Membrane</keyword>
<accession>D1BZ18</accession>
<evidence type="ECO:0000313" key="4">
    <source>
        <dbReference type="Proteomes" id="UP000002255"/>
    </source>
</evidence>
<dbReference type="RefSeq" id="WP_012879657.1">
    <property type="nucleotide sequence ID" value="NC_013530.1"/>
</dbReference>
<gene>
    <name evidence="3" type="ordered locus">Xcel_2907</name>
</gene>
<proteinExistence type="predicted"/>
<dbReference type="HOGENOM" id="CLU_1447134_0_0_11"/>
<feature type="signal peptide" evidence="2">
    <location>
        <begin position="1"/>
        <end position="25"/>
    </location>
</feature>
<dbReference type="STRING" id="446471.Xcel_2907"/>
<dbReference type="InterPro" id="IPR008972">
    <property type="entry name" value="Cupredoxin"/>
</dbReference>
<keyword evidence="1" id="KW-1133">Transmembrane helix</keyword>
<dbReference type="eggNOG" id="ENOG5031ZFS">
    <property type="taxonomic scope" value="Bacteria"/>
</dbReference>
<feature type="chain" id="PRO_5003021852" description="LPXTG-motif cell wall anchor domain protein" evidence="2">
    <location>
        <begin position="26"/>
        <end position="187"/>
    </location>
</feature>
<keyword evidence="1" id="KW-0812">Transmembrane</keyword>
<organism evidence="3 4">
    <name type="scientific">Xylanimonas cellulosilytica (strain DSM 15894 / JCM 12276 / CECT 5975 / KCTC 9989 / LMG 20990 / NBRC 107835 / XIL07)</name>
    <dbReference type="NCBI Taxonomy" id="446471"/>
    <lineage>
        <taxon>Bacteria</taxon>
        <taxon>Bacillati</taxon>
        <taxon>Actinomycetota</taxon>
        <taxon>Actinomycetes</taxon>
        <taxon>Micrococcales</taxon>
        <taxon>Promicromonosporaceae</taxon>
        <taxon>Xylanimonas</taxon>
    </lineage>
</organism>
<evidence type="ECO:0000256" key="2">
    <source>
        <dbReference type="SAM" id="SignalP"/>
    </source>
</evidence>
<keyword evidence="2" id="KW-0732">Signal</keyword>
<reference evidence="4" key="1">
    <citation type="submission" date="2009-11" db="EMBL/GenBank/DDBJ databases">
        <title>The complete chromosome of Xylanimonas cellulosilytica DSM 15894.</title>
        <authorList>
            <consortium name="US DOE Joint Genome Institute (JGI-PGF)"/>
            <person name="Lucas S."/>
            <person name="Copeland A."/>
            <person name="Lapidus A."/>
            <person name="Glavina del Rio T."/>
            <person name="Dalin E."/>
            <person name="Tice H."/>
            <person name="Bruce D."/>
            <person name="Goodwin L."/>
            <person name="Pitluck S."/>
            <person name="Kyrpides N."/>
            <person name="Mavromatis K."/>
            <person name="Ivanova N."/>
            <person name="Mikhailova N."/>
            <person name="Foster B."/>
            <person name="Clum A."/>
            <person name="Brettin T."/>
            <person name="Detter J.C."/>
            <person name="Han C."/>
            <person name="Larimer F."/>
            <person name="Land M."/>
            <person name="Hauser L."/>
            <person name="Markowitz V."/>
            <person name="Cheng J.F."/>
            <person name="Hugenholtz P."/>
            <person name="Woyke T."/>
            <person name="Wu D."/>
            <person name="Gehrich-Schroeter G."/>
            <person name="Schneider S."/>
            <person name="Pukall S.R."/>
            <person name="Klenk H.P."/>
            <person name="Eisen J.A."/>
        </authorList>
    </citation>
    <scope>NUCLEOTIDE SEQUENCE [LARGE SCALE GENOMIC DNA]</scope>
    <source>
        <strain evidence="4">DSM 15894 / CECT 5975 / LMG 20990 / XIL07</strain>
    </source>
</reference>
<dbReference type="Gene3D" id="2.60.40.420">
    <property type="entry name" value="Cupredoxins - blue copper proteins"/>
    <property type="match status" value="1"/>
</dbReference>
<sequence>MQMRRIAPAIALAGALVLAPVTAMADSYPPPEVPEITTSLAGTVAEPGESFTLTIPAEDGDEVTLTITNPNVPSSAIQIAGTASKTKIAVGNDGVTFTVTLTQPGNFALTGTVNGEVVMTKQIAVQEATTGTSAADSDDAGAVHVATGGQLDVTGSEAVLYGLGALLLVGAGTTAIVASRKRRNATA</sequence>
<evidence type="ECO:0008006" key="5">
    <source>
        <dbReference type="Google" id="ProtNLM"/>
    </source>
</evidence>
<keyword evidence="4" id="KW-1185">Reference proteome</keyword>
<protein>
    <recommendedName>
        <fullName evidence="5">LPXTG-motif cell wall anchor domain protein</fullName>
    </recommendedName>
</protein>
<dbReference type="EMBL" id="CP001821">
    <property type="protein sequence ID" value="ACZ31915.1"/>
    <property type="molecule type" value="Genomic_DNA"/>
</dbReference>
<dbReference type="Proteomes" id="UP000002255">
    <property type="component" value="Chromosome"/>
</dbReference>
<name>D1BZ18_XYLCX</name>
<feature type="transmembrane region" description="Helical" evidence="1">
    <location>
        <begin position="158"/>
        <end position="178"/>
    </location>
</feature>
<reference evidence="3 4" key="2">
    <citation type="journal article" date="2010" name="Stand. Genomic Sci.">
        <title>Complete genome sequence of Xylanimonas cellulosilytica type strain (XIL07).</title>
        <authorList>
            <person name="Foster B."/>
            <person name="Pukall R."/>
            <person name="Abt B."/>
            <person name="Nolan M."/>
            <person name="Glavina Del Rio T."/>
            <person name="Chen F."/>
            <person name="Lucas S."/>
            <person name="Tice H."/>
            <person name="Pitluck S."/>
            <person name="Cheng J.-F."/>
            <person name="Chertkov O."/>
            <person name="Brettin T."/>
            <person name="Han C."/>
            <person name="Detter J.C."/>
            <person name="Bruce D."/>
            <person name="Goodwin L."/>
            <person name="Ivanova N."/>
            <person name="Mavromatis K."/>
            <person name="Pati A."/>
            <person name="Mikhailova N."/>
            <person name="Chen A."/>
            <person name="Palaniappan K."/>
            <person name="Land M."/>
            <person name="Hauser L."/>
            <person name="Chang Y.-J."/>
            <person name="Jeffries C.D."/>
            <person name="Chain P."/>
            <person name="Rohde M."/>
            <person name="Goeker M."/>
            <person name="Bristow J."/>
            <person name="Eisen J.A."/>
            <person name="Markowitz V."/>
            <person name="Hugenholtz P."/>
            <person name="Kyrpides N.C."/>
            <person name="Klenk H.-P."/>
            <person name="Lapidus A."/>
        </authorList>
    </citation>
    <scope>NUCLEOTIDE SEQUENCE [LARGE SCALE GENOMIC DNA]</scope>
    <source>
        <strain evidence="4">DSM 15894 / CECT 5975 / LMG 20990 / XIL07</strain>
    </source>
</reference>
<dbReference type="SUPFAM" id="SSF49503">
    <property type="entry name" value="Cupredoxins"/>
    <property type="match status" value="1"/>
</dbReference>
<evidence type="ECO:0000313" key="3">
    <source>
        <dbReference type="EMBL" id="ACZ31915.1"/>
    </source>
</evidence>
<dbReference type="KEGG" id="xce:Xcel_2907"/>
<evidence type="ECO:0000256" key="1">
    <source>
        <dbReference type="SAM" id="Phobius"/>
    </source>
</evidence>
<dbReference type="AlphaFoldDB" id="D1BZ18"/>